<organism evidence="2 3">
    <name type="scientific">Trichostrongylus colubriformis</name>
    <name type="common">Black scour worm</name>
    <dbReference type="NCBI Taxonomy" id="6319"/>
    <lineage>
        <taxon>Eukaryota</taxon>
        <taxon>Metazoa</taxon>
        <taxon>Ecdysozoa</taxon>
        <taxon>Nematoda</taxon>
        <taxon>Chromadorea</taxon>
        <taxon>Rhabditida</taxon>
        <taxon>Rhabditina</taxon>
        <taxon>Rhabditomorpha</taxon>
        <taxon>Strongyloidea</taxon>
        <taxon>Trichostrongylidae</taxon>
        <taxon>Trichostrongylus</taxon>
    </lineage>
</organism>
<sequence length="238" mass="24928">MSSDLYAECILYNEILKRNPKSIKEMFSATKIAEIKKFISNNGDIPAIKACAETYLITRKRPAPSPTSPPAVKKRAVDNSESSDDSSDDEAVQKNMTIPNGKPMMNGQKRKAKSSDSSSSDSDGAKPTVTKVPAKKSPTKPAANVVSTPASKAVESSSDSDSDSDNDEQVKKPIAKAAAKNVKRVAKASSSSSDSDSDEEGAVKKTPAKPTAKAATPATRKAASSSSSSDSDDEPAAK</sequence>
<dbReference type="PANTHER" id="PTHR23216:SF1">
    <property type="entry name" value="NUCLEOLAR AND COILED-BODY PHOSPHOPROTEIN 1"/>
    <property type="match status" value="1"/>
</dbReference>
<protein>
    <submittedName>
        <fullName evidence="2">Uncharacterized protein</fullName>
    </submittedName>
</protein>
<dbReference type="GO" id="GO:0005654">
    <property type="term" value="C:nucleoplasm"/>
    <property type="evidence" value="ECO:0007669"/>
    <property type="project" value="TreeGrafter"/>
</dbReference>
<reference evidence="2 3" key="1">
    <citation type="submission" date="2019-10" db="EMBL/GenBank/DDBJ databases">
        <title>Assembly and Annotation for the nematode Trichostrongylus colubriformis.</title>
        <authorList>
            <person name="Martin J."/>
        </authorList>
    </citation>
    <scope>NUCLEOTIDE SEQUENCE [LARGE SCALE GENOMIC DNA]</scope>
    <source>
        <strain evidence="2">G859</strain>
        <tissue evidence="2">Whole worm</tissue>
    </source>
</reference>
<feature type="non-terminal residue" evidence="2">
    <location>
        <position position="238"/>
    </location>
</feature>
<comment type="caution">
    <text evidence="2">The sequence shown here is derived from an EMBL/GenBank/DDBJ whole genome shotgun (WGS) entry which is preliminary data.</text>
</comment>
<proteinExistence type="predicted"/>
<evidence type="ECO:0000313" key="3">
    <source>
        <dbReference type="Proteomes" id="UP001331761"/>
    </source>
</evidence>
<gene>
    <name evidence="2" type="ORF">GCK32_011059</name>
</gene>
<dbReference type="AlphaFoldDB" id="A0AAN8F146"/>
<dbReference type="PANTHER" id="PTHR23216">
    <property type="entry name" value="NUCLEOLAR AND COILED-BODY PHOSPHOPROTEIN 1"/>
    <property type="match status" value="1"/>
</dbReference>
<evidence type="ECO:0000313" key="2">
    <source>
        <dbReference type="EMBL" id="KAK5966819.1"/>
    </source>
</evidence>
<dbReference type="GO" id="GO:0005730">
    <property type="term" value="C:nucleolus"/>
    <property type="evidence" value="ECO:0007669"/>
    <property type="project" value="InterPro"/>
</dbReference>
<dbReference type="Proteomes" id="UP001331761">
    <property type="component" value="Unassembled WGS sequence"/>
</dbReference>
<feature type="compositionally biased region" description="Low complexity" evidence="1">
    <location>
        <begin position="204"/>
        <end position="229"/>
    </location>
</feature>
<feature type="compositionally biased region" description="Acidic residues" evidence="1">
    <location>
        <begin position="81"/>
        <end position="90"/>
    </location>
</feature>
<evidence type="ECO:0000256" key="1">
    <source>
        <dbReference type="SAM" id="MobiDB-lite"/>
    </source>
</evidence>
<feature type="compositionally biased region" description="Acidic residues" evidence="1">
    <location>
        <begin position="158"/>
        <end position="167"/>
    </location>
</feature>
<accession>A0AAN8F146</accession>
<name>A0AAN8F146_TRICO</name>
<feature type="region of interest" description="Disordered" evidence="1">
    <location>
        <begin position="60"/>
        <end position="238"/>
    </location>
</feature>
<dbReference type="InterPro" id="IPR039191">
    <property type="entry name" value="Nopp140-like"/>
</dbReference>
<keyword evidence="3" id="KW-1185">Reference proteome</keyword>
<dbReference type="EMBL" id="WIXE01023075">
    <property type="protein sequence ID" value="KAK5966819.1"/>
    <property type="molecule type" value="Genomic_DNA"/>
</dbReference>